<dbReference type="Proteomes" id="UP000183971">
    <property type="component" value="Unassembled WGS sequence"/>
</dbReference>
<evidence type="ECO:0000313" key="1">
    <source>
        <dbReference type="EMBL" id="CZR40807.1"/>
    </source>
</evidence>
<accession>A0A1L7VJQ8</accession>
<dbReference type="GeneID" id="42055267"/>
<dbReference type="RefSeq" id="XP_031081400.1">
    <property type="nucleotide sequence ID" value="XM_031231355.1"/>
</dbReference>
<keyword evidence="2" id="KW-1185">Reference proteome</keyword>
<reference evidence="2" key="1">
    <citation type="journal article" date="2016" name="Genome Biol. Evol.">
        <title>Comparative 'omics' of the Fusarium fujikuroi species complex highlights differences in genetic potential and metabolite synthesis.</title>
        <authorList>
            <person name="Niehaus E.-M."/>
            <person name="Muensterkoetter M."/>
            <person name="Proctor R.H."/>
            <person name="Brown D.W."/>
            <person name="Sharon A."/>
            <person name="Idan Y."/>
            <person name="Oren-Young L."/>
            <person name="Sieber C.M."/>
            <person name="Novak O."/>
            <person name="Pencik A."/>
            <person name="Tarkowska D."/>
            <person name="Hromadova K."/>
            <person name="Freeman S."/>
            <person name="Maymon M."/>
            <person name="Elazar M."/>
            <person name="Youssef S.A."/>
            <person name="El-Shabrawy E.S.M."/>
            <person name="Shalaby A.B.A."/>
            <person name="Houterman P."/>
            <person name="Brock N.L."/>
            <person name="Burkhardt I."/>
            <person name="Tsavkelova E.A."/>
            <person name="Dickschat J.S."/>
            <person name="Galuszka P."/>
            <person name="Gueldener U."/>
            <person name="Tudzynski B."/>
        </authorList>
    </citation>
    <scope>NUCLEOTIDE SEQUENCE [LARGE SCALE GENOMIC DNA]</scope>
    <source>
        <strain evidence="2">ET1</strain>
    </source>
</reference>
<evidence type="ECO:0000313" key="2">
    <source>
        <dbReference type="Proteomes" id="UP000183971"/>
    </source>
</evidence>
<dbReference type="EMBL" id="FJOF01000005">
    <property type="protein sequence ID" value="CZR40807.1"/>
    <property type="molecule type" value="Genomic_DNA"/>
</dbReference>
<organism evidence="1 2">
    <name type="scientific">Fusarium proliferatum (strain ET1)</name>
    <name type="common">Orchid endophyte fungus</name>
    <dbReference type="NCBI Taxonomy" id="1227346"/>
    <lineage>
        <taxon>Eukaryota</taxon>
        <taxon>Fungi</taxon>
        <taxon>Dikarya</taxon>
        <taxon>Ascomycota</taxon>
        <taxon>Pezizomycotina</taxon>
        <taxon>Sordariomycetes</taxon>
        <taxon>Hypocreomycetidae</taxon>
        <taxon>Hypocreales</taxon>
        <taxon>Nectriaceae</taxon>
        <taxon>Fusarium</taxon>
        <taxon>Fusarium fujikuroi species complex</taxon>
    </lineage>
</organism>
<comment type="caution">
    <text evidence="1">The sequence shown here is derived from an EMBL/GenBank/DDBJ whole genome shotgun (WGS) entry which is preliminary data.</text>
</comment>
<sequence length="190" mass="21580">MTSGRAWLDKQRLCWDSFSSVGIRYMDERQTETIPIYIREASIKPVNESCTFNFIFVIVLEEGDGARFFIGGNSDKETTTLYSHSPCLPGDGLTLRNTSDGVSYWLDSKDPASPDIFSIRVYCGQLQNEETRIREVCKLSWKTLDVGSSPDMKPVLKAPLQIEFIWDGAEMEFSLYYGGIKQSSMEIVRD</sequence>
<name>A0A1L7VJQ8_FUSPR</name>
<gene>
    <name evidence="1" type="ORF">FPRO_10395</name>
</gene>
<dbReference type="AlphaFoldDB" id="A0A1L7VJQ8"/>
<dbReference type="VEuPathDB" id="FungiDB:FPRO_10395"/>
<proteinExistence type="predicted"/>
<protein>
    <submittedName>
        <fullName evidence="1">Uncharacterized protein</fullName>
    </submittedName>
</protein>